<protein>
    <submittedName>
        <fullName evidence="1">Uncharacterized protein</fullName>
    </submittedName>
</protein>
<name>L0EU93_LIBCB</name>
<dbReference type="KEGG" id="lcc:B488_05150"/>
<dbReference type="STRING" id="1215343.B488_05150"/>
<evidence type="ECO:0000313" key="1">
    <source>
        <dbReference type="EMBL" id="AGA64507.1"/>
    </source>
</evidence>
<dbReference type="PATRIC" id="fig|1215343.11.peg.525"/>
<sequence length="159" mass="18387">MKRMIWGGERAPEINHAIAHFVMERVPACAGGWERFTSMGIVNDDVLVAGVIYHNYCPLAQVIELSGASDDRRWLNRFILQAIYHYPWDELQCQAVVHRVPDDDQQHRWLPLLGGVRYRIPRLRGRNAAENIYVITREAWMNNKFNKEKVNGKASTKTA</sequence>
<organism evidence="1 2">
    <name type="scientific">Liberibacter crescens (strain BT-1)</name>
    <dbReference type="NCBI Taxonomy" id="1215343"/>
    <lineage>
        <taxon>Bacteria</taxon>
        <taxon>Pseudomonadati</taxon>
        <taxon>Pseudomonadota</taxon>
        <taxon>Alphaproteobacteria</taxon>
        <taxon>Hyphomicrobiales</taxon>
        <taxon>Rhizobiaceae</taxon>
        <taxon>Liberibacter</taxon>
    </lineage>
</organism>
<accession>L0EU93</accession>
<dbReference type="eggNOG" id="COG1670">
    <property type="taxonomic scope" value="Bacteria"/>
</dbReference>
<keyword evidence="2" id="KW-1185">Reference proteome</keyword>
<gene>
    <name evidence="1" type="ordered locus">B488_05150</name>
</gene>
<dbReference type="RefSeq" id="WP_015272934.1">
    <property type="nucleotide sequence ID" value="NC_019907.1"/>
</dbReference>
<dbReference type="HOGENOM" id="CLU_144808_0_0_5"/>
<dbReference type="EMBL" id="CP003789">
    <property type="protein sequence ID" value="AGA64507.1"/>
    <property type="molecule type" value="Genomic_DNA"/>
</dbReference>
<dbReference type="AlphaFoldDB" id="L0EU93"/>
<evidence type="ECO:0000313" key="2">
    <source>
        <dbReference type="Proteomes" id="UP000010799"/>
    </source>
</evidence>
<dbReference type="Proteomes" id="UP000010799">
    <property type="component" value="Chromosome"/>
</dbReference>
<reference evidence="1 2" key="1">
    <citation type="journal article" date="2012" name="Stand. Genomic Sci.">
        <title>Complete genome sequence of Liberibacter crescens BT-1.</title>
        <authorList>
            <person name="Leonard M.T."/>
            <person name="Fagen J.R."/>
            <person name="Davis-Richardson A.G."/>
            <person name="Davis M.J."/>
            <person name="Triplett E.W."/>
        </authorList>
    </citation>
    <scope>NUCLEOTIDE SEQUENCE [LARGE SCALE GENOMIC DNA]</scope>
    <source>
        <strain evidence="1 2">BT-1</strain>
    </source>
</reference>
<proteinExistence type="predicted"/>